<comment type="caution">
    <text evidence="4">The sequence shown here is derived from an EMBL/GenBank/DDBJ whole genome shotgun (WGS) entry which is preliminary data.</text>
</comment>
<dbReference type="CDD" id="cd03801">
    <property type="entry name" value="GT4_PimA-like"/>
    <property type="match status" value="1"/>
</dbReference>
<gene>
    <name evidence="4" type="primary">mshA_4</name>
    <name evidence="4" type="ORF">DEAC_c41180</name>
</gene>
<dbReference type="GO" id="GO:0102710">
    <property type="term" value="F:D-inositol-3-phosphate glycosyltransferase activity"/>
    <property type="evidence" value="ECO:0007669"/>
    <property type="project" value="UniProtKB-EC"/>
</dbReference>
<sequence length="329" mass="37363">MKIVFPNHSLGTGGGARFVCQLANALADKGHDIEIVIPEEGLIVWPLHVKITRVKALIPEAIPSADFIIPNFYTTVMPAWESKKGRVVRLSLGYEPLWVKDELALQTYQIDAPILSISQWHRQMILNGTGRDSTVIHGGVDQSIFHPLPKHSSLTGRKTIFYISRSEKYGYFWKGGNDFWEACSRLKDEHLEFDVYVVHPEPDQLVPPFPCEQRTPQNDHEMARLYAQADLYVYTSYFEAFGLPPLEAMACQTAVVTTDCGGNRDYAKHNENCLVISPSHVAQLTEGIKQLLLNDDQRQVLARNGFKDVRPWTWQRTANQVESFLLDRL</sequence>
<keyword evidence="2 4" id="KW-0808">Transferase</keyword>
<dbReference type="Gene3D" id="3.40.50.11090">
    <property type="match status" value="1"/>
</dbReference>
<keyword evidence="1 4" id="KW-0328">Glycosyltransferase</keyword>
<organism evidence="4 5">
    <name type="scientific">Desulfosporosinus acididurans</name>
    <dbReference type="NCBI Taxonomy" id="476652"/>
    <lineage>
        <taxon>Bacteria</taxon>
        <taxon>Bacillati</taxon>
        <taxon>Bacillota</taxon>
        <taxon>Clostridia</taxon>
        <taxon>Eubacteriales</taxon>
        <taxon>Desulfitobacteriaceae</taxon>
        <taxon>Desulfosporosinus</taxon>
    </lineage>
</organism>
<evidence type="ECO:0000256" key="2">
    <source>
        <dbReference type="ARBA" id="ARBA00022679"/>
    </source>
</evidence>
<dbReference type="PANTHER" id="PTHR12526:SF510">
    <property type="entry name" value="D-INOSITOL 3-PHOSPHATE GLYCOSYLTRANSFERASE"/>
    <property type="match status" value="1"/>
</dbReference>
<feature type="domain" description="Glycosyl transferase family 1" evidence="3">
    <location>
        <begin position="217"/>
        <end position="307"/>
    </location>
</feature>
<name>A0A0J1FM05_9FIRM</name>
<evidence type="ECO:0000256" key="1">
    <source>
        <dbReference type="ARBA" id="ARBA00022676"/>
    </source>
</evidence>
<protein>
    <submittedName>
        <fullName evidence="4">D-inositol 3-phosphate glycosyltransferase</fullName>
        <ecNumber evidence="4">2.4.1.250</ecNumber>
    </submittedName>
</protein>
<evidence type="ECO:0000259" key="3">
    <source>
        <dbReference type="Pfam" id="PF00534"/>
    </source>
</evidence>
<accession>A0A0J1FM05</accession>
<dbReference type="STRING" id="476652.DEAC_c41180"/>
<dbReference type="Proteomes" id="UP000036356">
    <property type="component" value="Unassembled WGS sequence"/>
</dbReference>
<dbReference type="Gene3D" id="3.40.50.2000">
    <property type="entry name" value="Glycogen Phosphorylase B"/>
    <property type="match status" value="1"/>
</dbReference>
<evidence type="ECO:0000313" key="5">
    <source>
        <dbReference type="Proteomes" id="UP000036356"/>
    </source>
</evidence>
<dbReference type="InterPro" id="IPR001296">
    <property type="entry name" value="Glyco_trans_1"/>
</dbReference>
<dbReference type="SUPFAM" id="SSF53756">
    <property type="entry name" value="UDP-Glycosyltransferase/glycogen phosphorylase"/>
    <property type="match status" value="1"/>
</dbReference>
<reference evidence="4 5" key="1">
    <citation type="submission" date="2015-06" db="EMBL/GenBank/DDBJ databases">
        <title>Draft genome of the moderately acidophilic sulfate reducer Candidatus Desulfosporosinus acididurans strain M1.</title>
        <authorList>
            <person name="Poehlein A."/>
            <person name="Petzsch P."/>
            <person name="Johnson B.D."/>
            <person name="Schloemann M."/>
            <person name="Daniel R."/>
            <person name="Muehling M."/>
        </authorList>
    </citation>
    <scope>NUCLEOTIDE SEQUENCE [LARGE SCALE GENOMIC DNA]</scope>
    <source>
        <strain evidence="4 5">M1</strain>
    </source>
</reference>
<proteinExistence type="predicted"/>
<keyword evidence="5" id="KW-1185">Reference proteome</keyword>
<dbReference type="RefSeq" id="WP_047811887.1">
    <property type="nucleotide sequence ID" value="NZ_LDZY01000019.1"/>
</dbReference>
<dbReference type="PANTHER" id="PTHR12526">
    <property type="entry name" value="GLYCOSYLTRANSFERASE"/>
    <property type="match status" value="1"/>
</dbReference>
<dbReference type="AlphaFoldDB" id="A0A0J1FM05"/>
<dbReference type="EC" id="2.4.1.250" evidence="4"/>
<evidence type="ECO:0000313" key="4">
    <source>
        <dbReference type="EMBL" id="KLU63988.1"/>
    </source>
</evidence>
<dbReference type="EMBL" id="LDZY01000019">
    <property type="protein sequence ID" value="KLU63988.1"/>
    <property type="molecule type" value="Genomic_DNA"/>
</dbReference>
<dbReference type="PATRIC" id="fig|476652.3.peg.4363"/>
<dbReference type="Pfam" id="PF00534">
    <property type="entry name" value="Glycos_transf_1"/>
    <property type="match status" value="1"/>
</dbReference>